<proteinExistence type="predicted"/>
<sequence length="416" mass="46430">MRICFIHQNMPAQFRHLIAALLQRGDEVLAVGERGAVERWGVRHPRLSVFGYGLPEPKQLAATPAHLREFDAQIARGQAVARALRTFNAKGLKPDLIVVHPGWGEALFIRGECPDTPLLGYCEFFYRARGADVGFDPEYPSGPDALARLQLRKTPHLLALDDIDAGVCPTEWQRAQFPAVYQPRLSVVHEGVDTRLVRPDALAEFAWQELRLRRGDPVVTYVARNLEPYRGFHVFMRSLPALQARAPQARVVVVGGDEVSYGQRLPPGESYRARLQAELGERVDWSRVHFTGKLPYPQYLQLLQVSAVHAYLTYPFVLSWSMLEAMASGCAVVGSRTAPVEEVIEHGRNGWLTDFFDTEALAERLAQVLQGGAKVEAVRRAARATVVERYDLATRCLPQGLKLLERVASSGRSRPA</sequence>
<gene>
    <name evidence="4" type="ORF">HHL10_03760</name>
</gene>
<accession>A0A848F605</accession>
<dbReference type="CDD" id="cd03818">
    <property type="entry name" value="GT4_ExpC-like"/>
    <property type="match status" value="1"/>
</dbReference>
<organism evidence="4 5">
    <name type="scientific">Azohydromonas caseinilytica</name>
    <dbReference type="NCBI Taxonomy" id="2728836"/>
    <lineage>
        <taxon>Bacteria</taxon>
        <taxon>Pseudomonadati</taxon>
        <taxon>Pseudomonadota</taxon>
        <taxon>Betaproteobacteria</taxon>
        <taxon>Burkholderiales</taxon>
        <taxon>Sphaerotilaceae</taxon>
        <taxon>Azohydromonas</taxon>
    </lineage>
</organism>
<dbReference type="EMBL" id="JABBFW010000002">
    <property type="protein sequence ID" value="NML14096.1"/>
    <property type="molecule type" value="Genomic_DNA"/>
</dbReference>
<keyword evidence="5" id="KW-1185">Reference proteome</keyword>
<name>A0A848F605_9BURK</name>
<dbReference type="Pfam" id="PF00534">
    <property type="entry name" value="Glycos_transf_1"/>
    <property type="match status" value="1"/>
</dbReference>
<keyword evidence="1 4" id="KW-0808">Transferase</keyword>
<dbReference type="Proteomes" id="UP000574067">
    <property type="component" value="Unassembled WGS sequence"/>
</dbReference>
<evidence type="ECO:0000259" key="2">
    <source>
        <dbReference type="Pfam" id="PF00534"/>
    </source>
</evidence>
<dbReference type="InterPro" id="IPR022623">
    <property type="entry name" value="Glyco_trans_4"/>
</dbReference>
<protein>
    <submittedName>
        <fullName evidence="4">Glycosyltransferase</fullName>
    </submittedName>
</protein>
<evidence type="ECO:0000259" key="3">
    <source>
        <dbReference type="Pfam" id="PF12000"/>
    </source>
</evidence>
<dbReference type="GO" id="GO:0009103">
    <property type="term" value="P:lipopolysaccharide biosynthetic process"/>
    <property type="evidence" value="ECO:0007669"/>
    <property type="project" value="TreeGrafter"/>
</dbReference>
<dbReference type="InterPro" id="IPR001296">
    <property type="entry name" value="Glyco_trans_1"/>
</dbReference>
<dbReference type="Pfam" id="PF12000">
    <property type="entry name" value="Glyco_trans_4_3"/>
    <property type="match status" value="1"/>
</dbReference>
<evidence type="ECO:0000313" key="4">
    <source>
        <dbReference type="EMBL" id="NML14096.1"/>
    </source>
</evidence>
<reference evidence="4 5" key="1">
    <citation type="submission" date="2020-04" db="EMBL/GenBank/DDBJ databases">
        <title>Azohydromonas sp. isolated from soil.</title>
        <authorList>
            <person name="Dahal R.H."/>
        </authorList>
    </citation>
    <scope>NUCLEOTIDE SEQUENCE [LARGE SCALE GENOMIC DNA]</scope>
    <source>
        <strain evidence="4 5">G-1-1-14</strain>
    </source>
</reference>
<dbReference type="AlphaFoldDB" id="A0A848F605"/>
<dbReference type="PANTHER" id="PTHR46401:SF2">
    <property type="entry name" value="GLYCOSYLTRANSFERASE WBBK-RELATED"/>
    <property type="match status" value="1"/>
</dbReference>
<evidence type="ECO:0000313" key="5">
    <source>
        <dbReference type="Proteomes" id="UP000574067"/>
    </source>
</evidence>
<dbReference type="SUPFAM" id="SSF53756">
    <property type="entry name" value="UDP-Glycosyltransferase/glycogen phosphorylase"/>
    <property type="match status" value="1"/>
</dbReference>
<evidence type="ECO:0000256" key="1">
    <source>
        <dbReference type="ARBA" id="ARBA00022679"/>
    </source>
</evidence>
<dbReference type="GO" id="GO:0016757">
    <property type="term" value="F:glycosyltransferase activity"/>
    <property type="evidence" value="ECO:0007669"/>
    <property type="project" value="InterPro"/>
</dbReference>
<dbReference type="RefSeq" id="WP_169159010.1">
    <property type="nucleotide sequence ID" value="NZ_JABBFW010000002.1"/>
</dbReference>
<feature type="domain" description="Glycosyl transferase family 1" evidence="2">
    <location>
        <begin position="210"/>
        <end position="383"/>
    </location>
</feature>
<dbReference type="PANTHER" id="PTHR46401">
    <property type="entry name" value="GLYCOSYLTRANSFERASE WBBK-RELATED"/>
    <property type="match status" value="1"/>
</dbReference>
<comment type="caution">
    <text evidence="4">The sequence shown here is derived from an EMBL/GenBank/DDBJ whole genome shotgun (WGS) entry which is preliminary data.</text>
</comment>
<dbReference type="Gene3D" id="3.40.50.2000">
    <property type="entry name" value="Glycogen Phosphorylase B"/>
    <property type="match status" value="2"/>
</dbReference>
<feature type="domain" description="Glycosyl transferase family 4" evidence="3">
    <location>
        <begin position="25"/>
        <end position="196"/>
    </location>
</feature>